<reference evidence="2" key="1">
    <citation type="submission" date="2018-02" db="EMBL/GenBank/DDBJ databases">
        <title>Rhizophora mucronata_Transcriptome.</title>
        <authorList>
            <person name="Meera S.P."/>
            <person name="Sreeshan A."/>
            <person name="Augustine A."/>
        </authorList>
    </citation>
    <scope>NUCLEOTIDE SEQUENCE</scope>
    <source>
        <tissue evidence="2">Leaf</tissue>
    </source>
</reference>
<protein>
    <submittedName>
        <fullName evidence="2">Uncharacterized protein</fullName>
    </submittedName>
</protein>
<dbReference type="AlphaFoldDB" id="A0A2P2J141"/>
<keyword evidence="1" id="KW-0812">Transmembrane</keyword>
<organism evidence="2">
    <name type="scientific">Rhizophora mucronata</name>
    <name type="common">Asiatic mangrove</name>
    <dbReference type="NCBI Taxonomy" id="61149"/>
    <lineage>
        <taxon>Eukaryota</taxon>
        <taxon>Viridiplantae</taxon>
        <taxon>Streptophyta</taxon>
        <taxon>Embryophyta</taxon>
        <taxon>Tracheophyta</taxon>
        <taxon>Spermatophyta</taxon>
        <taxon>Magnoliopsida</taxon>
        <taxon>eudicotyledons</taxon>
        <taxon>Gunneridae</taxon>
        <taxon>Pentapetalae</taxon>
        <taxon>rosids</taxon>
        <taxon>fabids</taxon>
        <taxon>Malpighiales</taxon>
        <taxon>Rhizophoraceae</taxon>
        <taxon>Rhizophora</taxon>
    </lineage>
</organism>
<name>A0A2P2J141_RHIMU</name>
<feature type="transmembrane region" description="Helical" evidence="1">
    <location>
        <begin position="31"/>
        <end position="48"/>
    </location>
</feature>
<evidence type="ECO:0000256" key="1">
    <source>
        <dbReference type="SAM" id="Phobius"/>
    </source>
</evidence>
<proteinExistence type="predicted"/>
<sequence length="50" mass="5969">MSMVMAYVYINNVYAFLFVERRSPYEVPIKLLKLVHVFVCLLVFFSFFPS</sequence>
<keyword evidence="1" id="KW-1133">Transmembrane helix</keyword>
<accession>A0A2P2J141</accession>
<evidence type="ECO:0000313" key="2">
    <source>
        <dbReference type="EMBL" id="MBW87179.1"/>
    </source>
</evidence>
<keyword evidence="1" id="KW-0472">Membrane</keyword>
<dbReference type="EMBL" id="GGEC01006696">
    <property type="protein sequence ID" value="MBW87179.1"/>
    <property type="molecule type" value="Transcribed_RNA"/>
</dbReference>